<gene>
    <name evidence="2" type="ORF">G3M99_12995</name>
</gene>
<dbReference type="PANTHER" id="PTHR36930">
    <property type="entry name" value="METAL-SULFUR CLUSTER BIOSYNTHESIS PROTEINS YUAD-RELATED"/>
    <property type="match status" value="1"/>
</dbReference>
<accession>A0A6M0H609</accession>
<proteinExistence type="predicted"/>
<dbReference type="InterPro" id="IPR005302">
    <property type="entry name" value="MoCF_Sase_C"/>
</dbReference>
<dbReference type="GO" id="GO:0030170">
    <property type="term" value="F:pyridoxal phosphate binding"/>
    <property type="evidence" value="ECO:0007669"/>
    <property type="project" value="InterPro"/>
</dbReference>
<dbReference type="InterPro" id="IPR052716">
    <property type="entry name" value="MOSC_domain"/>
</dbReference>
<dbReference type="Gene3D" id="2.40.33.20">
    <property type="entry name" value="PK beta-barrel domain-like"/>
    <property type="match status" value="1"/>
</dbReference>
<comment type="caution">
    <text evidence="2">The sequence shown here is derived from an EMBL/GenBank/DDBJ whole genome shotgun (WGS) entry which is preliminary data.</text>
</comment>
<dbReference type="EMBL" id="JAAGPU010000025">
    <property type="protein sequence ID" value="NEU05748.1"/>
    <property type="molecule type" value="Genomic_DNA"/>
</dbReference>
<dbReference type="PROSITE" id="PS51340">
    <property type="entry name" value="MOSC"/>
    <property type="match status" value="1"/>
</dbReference>
<feature type="domain" description="MOSC" evidence="1">
    <location>
        <begin position="23"/>
        <end position="148"/>
    </location>
</feature>
<keyword evidence="3" id="KW-1185">Reference proteome</keyword>
<dbReference type="InterPro" id="IPR011037">
    <property type="entry name" value="Pyrv_Knase-like_insert_dom_sf"/>
</dbReference>
<dbReference type="SUPFAM" id="SSF50800">
    <property type="entry name" value="PK beta-barrel domain-like"/>
    <property type="match status" value="1"/>
</dbReference>
<sequence length="149" mass="16077">MKNNVTGKVISINISDKKGIIKQPIEVGVFEEDFGLKEDAHGGKWHRQVSLLAQESIDKMTNLGVEGLIPGKFAENITTEGMVLYTLPVGTLLKIGETIQEVTQIGKECHSGCAIKQAVGKCIMPKEGIFTKVIKGGKVKAGDTIEVIE</sequence>
<dbReference type="GO" id="GO:0030151">
    <property type="term" value="F:molybdenum ion binding"/>
    <property type="evidence" value="ECO:0007669"/>
    <property type="project" value="InterPro"/>
</dbReference>
<dbReference type="PANTHER" id="PTHR36930:SF1">
    <property type="entry name" value="MOSC DOMAIN-CONTAINING PROTEIN"/>
    <property type="match status" value="1"/>
</dbReference>
<name>A0A6M0H609_9CLOT</name>
<organism evidence="2 3">
    <name type="scientific">Clostridium senegalense</name>
    <dbReference type="NCBI Taxonomy" id="1465809"/>
    <lineage>
        <taxon>Bacteria</taxon>
        <taxon>Bacillati</taxon>
        <taxon>Bacillota</taxon>
        <taxon>Clostridia</taxon>
        <taxon>Eubacteriales</taxon>
        <taxon>Clostridiaceae</taxon>
        <taxon>Clostridium</taxon>
    </lineage>
</organism>
<dbReference type="Proteomes" id="UP000481872">
    <property type="component" value="Unassembled WGS sequence"/>
</dbReference>
<dbReference type="AlphaFoldDB" id="A0A6M0H609"/>
<protein>
    <submittedName>
        <fullName evidence="2">MOSC domain-containing protein</fullName>
    </submittedName>
</protein>
<reference evidence="2 3" key="1">
    <citation type="submission" date="2020-02" db="EMBL/GenBank/DDBJ databases">
        <title>Genome assembly of a novel Clostridium senegalense strain.</title>
        <authorList>
            <person name="Gupta T.B."/>
            <person name="Jauregui R."/>
            <person name="Maclean P."/>
            <person name="Nawarathana A."/>
            <person name="Brightwell G."/>
        </authorList>
    </citation>
    <scope>NUCLEOTIDE SEQUENCE [LARGE SCALE GENOMIC DNA]</scope>
    <source>
        <strain evidence="2 3">AGRFS4</strain>
    </source>
</reference>
<dbReference type="GO" id="GO:0003824">
    <property type="term" value="F:catalytic activity"/>
    <property type="evidence" value="ECO:0007669"/>
    <property type="project" value="InterPro"/>
</dbReference>
<dbReference type="Pfam" id="PF03473">
    <property type="entry name" value="MOSC"/>
    <property type="match status" value="1"/>
</dbReference>
<evidence type="ECO:0000313" key="3">
    <source>
        <dbReference type="Proteomes" id="UP000481872"/>
    </source>
</evidence>
<evidence type="ECO:0000313" key="2">
    <source>
        <dbReference type="EMBL" id="NEU05748.1"/>
    </source>
</evidence>
<evidence type="ECO:0000259" key="1">
    <source>
        <dbReference type="PROSITE" id="PS51340"/>
    </source>
</evidence>
<dbReference type="RefSeq" id="WP_061995358.1">
    <property type="nucleotide sequence ID" value="NZ_JAAGPU010000025.1"/>
</dbReference>